<dbReference type="CDD" id="cd10323">
    <property type="entry name" value="SLC-NCS1sbd"/>
    <property type="match status" value="1"/>
</dbReference>
<accession>A0A2T3NVD8</accession>
<keyword evidence="4 6" id="KW-1133">Transmembrane helix</keyword>
<keyword evidence="3 6" id="KW-0812">Transmembrane</keyword>
<keyword evidence="8" id="KW-1185">Reference proteome</keyword>
<dbReference type="Gene3D" id="1.10.4160.10">
    <property type="entry name" value="Hydantoin permease"/>
    <property type="match status" value="1"/>
</dbReference>
<feature type="transmembrane region" description="Helical" evidence="6">
    <location>
        <begin position="23"/>
        <end position="41"/>
    </location>
</feature>
<feature type="transmembrane region" description="Helical" evidence="6">
    <location>
        <begin position="279"/>
        <end position="304"/>
    </location>
</feature>
<evidence type="ECO:0000256" key="6">
    <source>
        <dbReference type="SAM" id="Phobius"/>
    </source>
</evidence>
<feature type="transmembrane region" description="Helical" evidence="6">
    <location>
        <begin position="127"/>
        <end position="149"/>
    </location>
</feature>
<comment type="subcellular location">
    <subcellularLocation>
        <location evidence="1">Membrane</location>
        <topology evidence="1">Multi-pass membrane protein</topology>
    </subcellularLocation>
</comment>
<evidence type="ECO:0000313" key="8">
    <source>
        <dbReference type="Proteomes" id="UP000241771"/>
    </source>
</evidence>
<evidence type="ECO:0000256" key="5">
    <source>
        <dbReference type="ARBA" id="ARBA00023136"/>
    </source>
</evidence>
<evidence type="ECO:0000256" key="2">
    <source>
        <dbReference type="ARBA" id="ARBA00008974"/>
    </source>
</evidence>
<feature type="transmembrane region" description="Helical" evidence="6">
    <location>
        <begin position="243"/>
        <end position="267"/>
    </location>
</feature>
<reference evidence="7 8" key="1">
    <citation type="submission" date="2018-01" db="EMBL/GenBank/DDBJ databases">
        <title>Whole genome sequencing of Histamine producing bacteria.</title>
        <authorList>
            <person name="Butler K."/>
        </authorList>
    </citation>
    <scope>NUCLEOTIDE SEQUENCE [LARGE SCALE GENOMIC DNA]</scope>
    <source>
        <strain evidence="7 8">DSM 100436</strain>
    </source>
</reference>
<dbReference type="Proteomes" id="UP000241771">
    <property type="component" value="Unassembled WGS sequence"/>
</dbReference>
<dbReference type="AlphaFoldDB" id="A0A2T3NVD8"/>
<evidence type="ECO:0000256" key="1">
    <source>
        <dbReference type="ARBA" id="ARBA00004141"/>
    </source>
</evidence>
<sequence>MSAQQTSIEPIADGKDRILGPKAYIAMWWGDAVMVGAFMLGSSLIPPFGEMNLWQAITVLVIANILVAMMLAINGRAGWKHGIPMIVQLRSSFGHIGSRIPGFLRGFPALFWYGIQTWLGAQAINSIMVQTIGFDNVWLWFFAFQAVQIWISAKGMESIKWVEIVGAVFIMLGLVYLLFLFLDQFGLQVRAVGEIEGTWALPFWLGITALTGNFSALFLNVSDYTRFIPRKGVSEATYVNAHVIGVLPPSILMPFIGIMGAAAVGIWNPVDVISQYIPMPIVSVFILFFIALAQVTTNLVANIIPPAIIAMDIFKISWARACVIIGVLAVFTCPWLIMQADFFLTFVAGMSAFLGPLLGIMLVDYYIIHKGHYNVDALYEGEMFGKWRKINPAAVIAATVGAVLALFFIDLSWFVGTITGATLYYALMRYWVVNHDSYTANAFAAGKQQETVSES</sequence>
<gene>
    <name evidence="7" type="ORF">C9I98_09095</name>
</gene>
<dbReference type="GO" id="GO:0015205">
    <property type="term" value="F:nucleobase transmembrane transporter activity"/>
    <property type="evidence" value="ECO:0007669"/>
    <property type="project" value="TreeGrafter"/>
</dbReference>
<evidence type="ECO:0000313" key="7">
    <source>
        <dbReference type="EMBL" id="PSW20201.1"/>
    </source>
</evidence>
<feature type="transmembrane region" description="Helical" evidence="6">
    <location>
        <begin position="316"/>
        <end position="337"/>
    </location>
</feature>
<feature type="transmembrane region" description="Helical" evidence="6">
    <location>
        <begin position="389"/>
        <end position="407"/>
    </location>
</feature>
<comment type="caution">
    <text evidence="7">The sequence shown here is derived from an EMBL/GenBank/DDBJ whole genome shotgun (WGS) entry which is preliminary data.</text>
</comment>
<dbReference type="EMBL" id="PYMA01000004">
    <property type="protein sequence ID" value="PSW20201.1"/>
    <property type="molecule type" value="Genomic_DNA"/>
</dbReference>
<evidence type="ECO:0000256" key="3">
    <source>
        <dbReference type="ARBA" id="ARBA00022692"/>
    </source>
</evidence>
<dbReference type="PANTHER" id="PTHR30618">
    <property type="entry name" value="NCS1 FAMILY PURINE/PYRIMIDINE TRANSPORTER"/>
    <property type="match status" value="1"/>
</dbReference>
<dbReference type="InterPro" id="IPR001248">
    <property type="entry name" value="Pur-cyt_permease"/>
</dbReference>
<dbReference type="InterPro" id="IPR045225">
    <property type="entry name" value="Uracil/uridine/allantoin_perm"/>
</dbReference>
<feature type="transmembrane region" description="Helical" evidence="6">
    <location>
        <begin position="343"/>
        <end position="368"/>
    </location>
</feature>
<dbReference type="Pfam" id="PF02133">
    <property type="entry name" value="Transp_cyt_pur"/>
    <property type="match status" value="1"/>
</dbReference>
<protein>
    <submittedName>
        <fullName evidence="7">Transporter</fullName>
    </submittedName>
</protein>
<organism evidence="7 8">
    <name type="scientific">Photobacterium sanctipauli</name>
    <dbReference type="NCBI Taxonomy" id="1342794"/>
    <lineage>
        <taxon>Bacteria</taxon>
        <taxon>Pseudomonadati</taxon>
        <taxon>Pseudomonadota</taxon>
        <taxon>Gammaproteobacteria</taxon>
        <taxon>Vibrionales</taxon>
        <taxon>Vibrionaceae</taxon>
        <taxon>Photobacterium</taxon>
    </lineage>
</organism>
<comment type="similarity">
    <text evidence="2">Belongs to the purine-cytosine permease (2.A.39) family.</text>
</comment>
<dbReference type="RefSeq" id="WP_107271881.1">
    <property type="nucleotide sequence ID" value="NZ_PYMA01000004.1"/>
</dbReference>
<keyword evidence="5 6" id="KW-0472">Membrane</keyword>
<feature type="transmembrane region" description="Helical" evidence="6">
    <location>
        <begin position="413"/>
        <end position="432"/>
    </location>
</feature>
<proteinExistence type="inferred from homology"/>
<name>A0A2T3NVD8_9GAMM</name>
<evidence type="ECO:0000256" key="4">
    <source>
        <dbReference type="ARBA" id="ARBA00022989"/>
    </source>
</evidence>
<dbReference type="PANTHER" id="PTHR30618:SF0">
    <property type="entry name" value="PURINE-URACIL PERMEASE NCS1"/>
    <property type="match status" value="1"/>
</dbReference>
<feature type="transmembrane region" description="Helical" evidence="6">
    <location>
        <begin position="161"/>
        <end position="181"/>
    </location>
</feature>
<feature type="transmembrane region" description="Helical" evidence="6">
    <location>
        <begin position="53"/>
        <end position="75"/>
    </location>
</feature>
<feature type="transmembrane region" description="Helical" evidence="6">
    <location>
        <begin position="201"/>
        <end position="222"/>
    </location>
</feature>
<dbReference type="GO" id="GO:0005886">
    <property type="term" value="C:plasma membrane"/>
    <property type="evidence" value="ECO:0007669"/>
    <property type="project" value="TreeGrafter"/>
</dbReference>